<dbReference type="PANTHER" id="PTHR45633">
    <property type="entry name" value="60 KDA HEAT SHOCK PROTEIN, MITOCHONDRIAL"/>
    <property type="match status" value="1"/>
</dbReference>
<dbReference type="InterPro" id="IPR001844">
    <property type="entry name" value="Cpn60/GroEL"/>
</dbReference>
<dbReference type="GO" id="GO:0005737">
    <property type="term" value="C:cytoplasm"/>
    <property type="evidence" value="ECO:0007669"/>
    <property type="project" value="UniProtKB-SubCell"/>
</dbReference>
<dbReference type="InterPro" id="IPR027409">
    <property type="entry name" value="GroEL-like_apical_dom_sf"/>
</dbReference>
<comment type="similarity">
    <text evidence="1 7 8">Belongs to the chaperonin (HSP60) family.</text>
</comment>
<keyword evidence="5 7" id="KW-0143">Chaperone</keyword>
<dbReference type="GO" id="GO:0051082">
    <property type="term" value="F:unfolded protein binding"/>
    <property type="evidence" value="ECO:0007669"/>
    <property type="project" value="UniProtKB-UniRule"/>
</dbReference>
<proteinExistence type="inferred from homology"/>
<dbReference type="InterPro" id="IPR002423">
    <property type="entry name" value="Cpn60/GroEL/TCP-1"/>
</dbReference>
<dbReference type="NCBIfam" id="NF009488">
    <property type="entry name" value="PRK12850.1"/>
    <property type="match status" value="1"/>
</dbReference>
<dbReference type="FunFam" id="1.10.560.10:FF:000001">
    <property type="entry name" value="60 kDa chaperonin"/>
    <property type="match status" value="1"/>
</dbReference>
<feature type="binding site" evidence="7">
    <location>
        <position position="495"/>
    </location>
    <ligand>
        <name>ATP</name>
        <dbReference type="ChEBI" id="CHEBI:30616"/>
    </ligand>
</feature>
<evidence type="ECO:0000256" key="8">
    <source>
        <dbReference type="RuleBase" id="RU000418"/>
    </source>
</evidence>
<dbReference type="Gene3D" id="1.10.560.10">
    <property type="entry name" value="GroEL-like equatorial domain"/>
    <property type="match status" value="1"/>
</dbReference>
<comment type="caution">
    <text evidence="11">The sequence shown here is derived from an EMBL/GenBank/DDBJ whole genome shotgun (WGS) entry which is preliminary data.</text>
</comment>
<dbReference type="SUPFAM" id="SSF52029">
    <property type="entry name" value="GroEL apical domain-like"/>
    <property type="match status" value="1"/>
</dbReference>
<evidence type="ECO:0000256" key="6">
    <source>
        <dbReference type="ARBA" id="ARBA00023235"/>
    </source>
</evidence>
<dbReference type="GO" id="GO:0140662">
    <property type="term" value="F:ATP-dependent protein folding chaperone"/>
    <property type="evidence" value="ECO:0007669"/>
    <property type="project" value="InterPro"/>
</dbReference>
<dbReference type="PRINTS" id="PR00298">
    <property type="entry name" value="CHAPERONIN60"/>
</dbReference>
<comment type="function">
    <text evidence="7 9">Together with its co-chaperonin GroES, plays an essential role in assisting protein folding. The GroEL-GroES system forms a nano-cage that allows encapsulation of the non-native substrate proteins and provides a physical environment optimized to promote and accelerate protein folding.</text>
</comment>
<dbReference type="SUPFAM" id="SSF48592">
    <property type="entry name" value="GroEL equatorial domain-like"/>
    <property type="match status" value="1"/>
</dbReference>
<evidence type="ECO:0000256" key="10">
    <source>
        <dbReference type="SAM" id="Coils"/>
    </source>
</evidence>
<keyword evidence="12" id="KW-1185">Reference proteome</keyword>
<dbReference type="Proteomes" id="UP000717981">
    <property type="component" value="Unassembled WGS sequence"/>
</dbReference>
<keyword evidence="6 7" id="KW-0413">Isomerase</keyword>
<evidence type="ECO:0000256" key="5">
    <source>
        <dbReference type="ARBA" id="ARBA00023186"/>
    </source>
</evidence>
<dbReference type="OrthoDB" id="9766614at2"/>
<feature type="binding site" evidence="7">
    <location>
        <begin position="30"/>
        <end position="33"/>
    </location>
    <ligand>
        <name>ATP</name>
        <dbReference type="ChEBI" id="CHEBI:30616"/>
    </ligand>
</feature>
<keyword evidence="10" id="KW-0175">Coiled coil</keyword>
<dbReference type="SUPFAM" id="SSF54849">
    <property type="entry name" value="GroEL-intermediate domain like"/>
    <property type="match status" value="1"/>
</dbReference>
<evidence type="ECO:0000256" key="3">
    <source>
        <dbReference type="ARBA" id="ARBA00022741"/>
    </source>
</evidence>
<feature type="binding site" evidence="7">
    <location>
        <begin position="479"/>
        <end position="481"/>
    </location>
    <ligand>
        <name>ATP</name>
        <dbReference type="ChEBI" id="CHEBI:30616"/>
    </ligand>
</feature>
<dbReference type="GO" id="GO:0005524">
    <property type="term" value="F:ATP binding"/>
    <property type="evidence" value="ECO:0007669"/>
    <property type="project" value="UniProtKB-UniRule"/>
</dbReference>
<name>A0A921NRG4_9GAMM</name>
<feature type="coiled-coil region" evidence="10">
    <location>
        <begin position="339"/>
        <end position="366"/>
    </location>
</feature>
<dbReference type="Pfam" id="PF00118">
    <property type="entry name" value="Cpn60_TCP1"/>
    <property type="match status" value="1"/>
</dbReference>
<gene>
    <name evidence="7 11" type="primary">groL</name>
    <name evidence="7" type="synonym">groEL</name>
    <name evidence="11" type="ORF">CR938_13700</name>
</gene>
<sequence>MAAKDIRFGEDARARMLRGVNILANAVKATLGPKGRNVVLEKSFGAPTITKDGVSVAKEIELSDKFENMGAQMVKEVASKTSDNAGDGTTTATVLAQAMIREGMKAVAAGMNPMDLKRGIDKAVTAAVEELKKLSKPTADDKAIAQVGTISANSDESIGNIIAEAMKKVGKEGVITVEEGSGLENELDVVEGMQFDRGYLSPYFINNQQSMQCELDDPFVLLHDKKISSVRDLLPILEGVAKAGKPLLIVAEEVEGEALATLVVNTIRGIVKVCAVKAPGFGDRRKAMLEDMAVLTGGTVISEEVGLQLEKATIKDLGRAKKVVVSKENTTIIDGAGEASAIEARIKQIKAQIEETTSDYDREKLQERVAKLAGGVAVIKVGAATEVEMKEKKARVEDALHATRAAVEEGVVPGGGVALIRAKKAIEGLKGANEDQNHGIQIALRAMEAPLREIVTNAGEEPSVIVNKVKEGDGNFGYNAATGEFGDMVQFGILDPTKVTRTALQNAASIAGLMITTEAMVAELPKKEEPAAGGMGGMGGMDF</sequence>
<organism evidence="11 12">
    <name type="scientific">Pseudoxanthomonas taiwanensis</name>
    <dbReference type="NCBI Taxonomy" id="176598"/>
    <lineage>
        <taxon>Bacteria</taxon>
        <taxon>Pseudomonadati</taxon>
        <taxon>Pseudomonadota</taxon>
        <taxon>Gammaproteobacteria</taxon>
        <taxon>Lysobacterales</taxon>
        <taxon>Lysobacteraceae</taxon>
        <taxon>Pseudoxanthomonas</taxon>
    </lineage>
</organism>
<comment type="subcellular location">
    <subcellularLocation>
        <location evidence="7">Cytoplasm</location>
    </subcellularLocation>
</comment>
<dbReference type="NCBIfam" id="NF009487">
    <property type="entry name" value="PRK12849.1"/>
    <property type="match status" value="1"/>
</dbReference>
<dbReference type="PROSITE" id="PS00296">
    <property type="entry name" value="CHAPERONINS_CPN60"/>
    <property type="match status" value="1"/>
</dbReference>
<dbReference type="RefSeq" id="WP_162125529.1">
    <property type="nucleotide sequence ID" value="NZ_PDWK01000108.1"/>
</dbReference>
<protein>
    <recommendedName>
        <fullName evidence="7">Chaperonin GroEL</fullName>
        <ecNumber evidence="7">5.6.1.7</ecNumber>
    </recommendedName>
    <alternativeName>
        <fullName evidence="7">60 kDa chaperonin</fullName>
    </alternativeName>
    <alternativeName>
        <fullName evidence="7">Chaperonin-60</fullName>
        <shortName evidence="7">Cpn60</shortName>
    </alternativeName>
</protein>
<dbReference type="AlphaFoldDB" id="A0A921NRG4"/>
<dbReference type="CDD" id="cd03344">
    <property type="entry name" value="GroEL"/>
    <property type="match status" value="1"/>
</dbReference>
<evidence type="ECO:0000256" key="4">
    <source>
        <dbReference type="ARBA" id="ARBA00022840"/>
    </source>
</evidence>
<dbReference type="GO" id="GO:0016853">
    <property type="term" value="F:isomerase activity"/>
    <property type="evidence" value="ECO:0007669"/>
    <property type="project" value="UniProtKB-KW"/>
</dbReference>
<dbReference type="Gene3D" id="3.50.7.10">
    <property type="entry name" value="GroEL"/>
    <property type="match status" value="1"/>
</dbReference>
<accession>A0A921NRG4</accession>
<dbReference type="NCBIfam" id="NF009489">
    <property type="entry name" value="PRK12851.1"/>
    <property type="match status" value="1"/>
</dbReference>
<evidence type="ECO:0000256" key="1">
    <source>
        <dbReference type="ARBA" id="ARBA00006607"/>
    </source>
</evidence>
<evidence type="ECO:0000256" key="2">
    <source>
        <dbReference type="ARBA" id="ARBA00022490"/>
    </source>
</evidence>
<evidence type="ECO:0000313" key="12">
    <source>
        <dbReference type="Proteomes" id="UP000717981"/>
    </source>
</evidence>
<dbReference type="FunFam" id="3.50.7.10:FF:000001">
    <property type="entry name" value="60 kDa chaperonin"/>
    <property type="match status" value="1"/>
</dbReference>
<reference evidence="11" key="1">
    <citation type="submission" date="2017-10" db="EMBL/GenBank/DDBJ databases">
        <title>Whole genome sequencing of members of genus Pseudoxanthomonas.</title>
        <authorList>
            <person name="Kumar S."/>
            <person name="Bansal K."/>
            <person name="Kaur A."/>
            <person name="Patil P."/>
            <person name="Sharma S."/>
            <person name="Patil P.B."/>
        </authorList>
    </citation>
    <scope>NUCLEOTIDE SEQUENCE</scope>
    <source>
        <strain evidence="11">DSM 22914</strain>
    </source>
</reference>
<dbReference type="InterPro" id="IPR027410">
    <property type="entry name" value="TCP-1-like_intermed_sf"/>
</dbReference>
<feature type="binding site" evidence="7">
    <location>
        <position position="415"/>
    </location>
    <ligand>
        <name>ATP</name>
        <dbReference type="ChEBI" id="CHEBI:30616"/>
    </ligand>
</feature>
<evidence type="ECO:0000256" key="9">
    <source>
        <dbReference type="RuleBase" id="RU000419"/>
    </source>
</evidence>
<keyword evidence="4 7" id="KW-0067">ATP-binding</keyword>
<dbReference type="HAMAP" id="MF_00600">
    <property type="entry name" value="CH60"/>
    <property type="match status" value="1"/>
</dbReference>
<dbReference type="NCBIfam" id="NF000592">
    <property type="entry name" value="PRK00013.1"/>
    <property type="match status" value="1"/>
</dbReference>
<dbReference type="GO" id="GO:0042026">
    <property type="term" value="P:protein refolding"/>
    <property type="evidence" value="ECO:0007669"/>
    <property type="project" value="UniProtKB-UniRule"/>
</dbReference>
<keyword evidence="3 7" id="KW-0547">Nucleotide-binding</keyword>
<dbReference type="InterPro" id="IPR018370">
    <property type="entry name" value="Chaperonin_Cpn60_CS"/>
</dbReference>
<comment type="subunit">
    <text evidence="7 9">Forms a cylinder of 14 subunits composed of two heptameric rings stacked back-to-back. Interacts with the co-chaperonin GroES.</text>
</comment>
<evidence type="ECO:0000313" key="11">
    <source>
        <dbReference type="EMBL" id="KAF1684607.1"/>
    </source>
</evidence>
<dbReference type="InterPro" id="IPR027413">
    <property type="entry name" value="GROEL-like_equatorial_sf"/>
</dbReference>
<feature type="binding site" evidence="7">
    <location>
        <begin position="87"/>
        <end position="91"/>
    </location>
    <ligand>
        <name>ATP</name>
        <dbReference type="ChEBI" id="CHEBI:30616"/>
    </ligand>
</feature>
<dbReference type="Gene3D" id="3.30.260.10">
    <property type="entry name" value="TCP-1-like chaperonin intermediate domain"/>
    <property type="match status" value="1"/>
</dbReference>
<dbReference type="EC" id="5.6.1.7" evidence="7"/>
<evidence type="ECO:0000256" key="7">
    <source>
        <dbReference type="HAMAP-Rule" id="MF_00600"/>
    </source>
</evidence>
<dbReference type="EMBL" id="PDWK01000108">
    <property type="protein sequence ID" value="KAF1684607.1"/>
    <property type="molecule type" value="Genomic_DNA"/>
</dbReference>
<feature type="binding site" evidence="7">
    <location>
        <position position="51"/>
    </location>
    <ligand>
        <name>ATP</name>
        <dbReference type="ChEBI" id="CHEBI:30616"/>
    </ligand>
</feature>
<dbReference type="NCBIfam" id="TIGR02348">
    <property type="entry name" value="GroEL"/>
    <property type="match status" value="1"/>
</dbReference>
<keyword evidence="2 7" id="KW-0963">Cytoplasm</keyword>